<comment type="caution">
    <text evidence="4">The sequence shown here is derived from an EMBL/GenBank/DDBJ whole genome shotgun (WGS) entry which is preliminary data.</text>
</comment>
<dbReference type="Proteomes" id="UP000290289">
    <property type="component" value="Chromosome 13"/>
</dbReference>
<dbReference type="GO" id="GO:0009611">
    <property type="term" value="P:response to wounding"/>
    <property type="evidence" value="ECO:0007669"/>
    <property type="project" value="InterPro"/>
</dbReference>
<dbReference type="PROSITE" id="PS00285">
    <property type="entry name" value="POTATO_INHIBITOR"/>
    <property type="match status" value="1"/>
</dbReference>
<dbReference type="Pfam" id="PF00280">
    <property type="entry name" value="potato_inhibit"/>
    <property type="match status" value="1"/>
</dbReference>
<evidence type="ECO:0000313" key="4">
    <source>
        <dbReference type="EMBL" id="RXH78220.1"/>
    </source>
</evidence>
<dbReference type="Gene3D" id="3.30.10.10">
    <property type="entry name" value="Trypsin Inhibitor V, subunit A"/>
    <property type="match status" value="1"/>
</dbReference>
<keyword evidence="3" id="KW-0722">Serine protease inhibitor</keyword>
<dbReference type="PANTHER" id="PTHR33091:SF101">
    <property type="entry name" value="INHIBITOR OF TRYPSIN AND HAGEMAN FACTOR-LIKE PROTEIN"/>
    <property type="match status" value="1"/>
</dbReference>
<proteinExistence type="inferred from homology"/>
<name>A0A498I4S5_MALDO</name>
<dbReference type="AlphaFoldDB" id="A0A498I4S5"/>
<dbReference type="EMBL" id="RDQH01000339">
    <property type="protein sequence ID" value="RXH78220.1"/>
    <property type="molecule type" value="Genomic_DNA"/>
</dbReference>
<keyword evidence="2" id="KW-0646">Protease inhibitor</keyword>
<comment type="similarity">
    <text evidence="1">Belongs to the protease inhibitor I13 (potato type I serine protease inhibitor) family.</text>
</comment>
<accession>A0A498I4S5</accession>
<sequence length="111" mass="12404">MSYNLLARDVEGEVVDEQDTVDFWGQTGGAPLKANTSKFIGKSSWPELVGTRGEEAVAIIIKENPSVRAHTIYLYTMYPPSFCALTQDLRFNRILIFIDQRCLVALPPKIG</sequence>
<protein>
    <submittedName>
        <fullName evidence="4">Uncharacterized protein</fullName>
    </submittedName>
</protein>
<evidence type="ECO:0000256" key="2">
    <source>
        <dbReference type="ARBA" id="ARBA00022690"/>
    </source>
</evidence>
<dbReference type="GO" id="GO:0004867">
    <property type="term" value="F:serine-type endopeptidase inhibitor activity"/>
    <property type="evidence" value="ECO:0007669"/>
    <property type="project" value="UniProtKB-KW"/>
</dbReference>
<keyword evidence="5" id="KW-1185">Reference proteome</keyword>
<dbReference type="InterPro" id="IPR000864">
    <property type="entry name" value="Prot_inh_pot1"/>
</dbReference>
<reference evidence="4 5" key="1">
    <citation type="submission" date="2018-10" db="EMBL/GenBank/DDBJ databases">
        <title>A high-quality apple genome assembly.</title>
        <authorList>
            <person name="Hu J."/>
        </authorList>
    </citation>
    <scope>NUCLEOTIDE SEQUENCE [LARGE SCALE GENOMIC DNA]</scope>
    <source>
        <strain evidence="5">cv. HFTH1</strain>
        <tissue evidence="4">Young leaf</tissue>
    </source>
</reference>
<evidence type="ECO:0000256" key="1">
    <source>
        <dbReference type="ARBA" id="ARBA00008210"/>
    </source>
</evidence>
<dbReference type="SUPFAM" id="SSF54654">
    <property type="entry name" value="CI-2 family of serine protease inhibitors"/>
    <property type="match status" value="1"/>
</dbReference>
<dbReference type="PANTHER" id="PTHR33091">
    <property type="entry name" value="PROTEIN, PUTATIVE, EXPRESSED-RELATED"/>
    <property type="match status" value="1"/>
</dbReference>
<dbReference type="InterPro" id="IPR036354">
    <property type="entry name" value="Prot_inh_pot1_sf"/>
</dbReference>
<evidence type="ECO:0000256" key="3">
    <source>
        <dbReference type="ARBA" id="ARBA00022900"/>
    </source>
</evidence>
<organism evidence="4 5">
    <name type="scientific">Malus domestica</name>
    <name type="common">Apple</name>
    <name type="synonym">Pyrus malus</name>
    <dbReference type="NCBI Taxonomy" id="3750"/>
    <lineage>
        <taxon>Eukaryota</taxon>
        <taxon>Viridiplantae</taxon>
        <taxon>Streptophyta</taxon>
        <taxon>Embryophyta</taxon>
        <taxon>Tracheophyta</taxon>
        <taxon>Spermatophyta</taxon>
        <taxon>Magnoliopsida</taxon>
        <taxon>eudicotyledons</taxon>
        <taxon>Gunneridae</taxon>
        <taxon>Pentapetalae</taxon>
        <taxon>rosids</taxon>
        <taxon>fabids</taxon>
        <taxon>Rosales</taxon>
        <taxon>Rosaceae</taxon>
        <taxon>Amygdaloideae</taxon>
        <taxon>Maleae</taxon>
        <taxon>Malus</taxon>
    </lineage>
</organism>
<evidence type="ECO:0000313" key="5">
    <source>
        <dbReference type="Proteomes" id="UP000290289"/>
    </source>
</evidence>
<gene>
    <name evidence="4" type="ORF">DVH24_001738</name>
</gene>